<accession>A0A8T2BSE6</accession>
<dbReference type="EMBL" id="JAEFBJ010000007">
    <property type="protein sequence ID" value="KAG7587884.1"/>
    <property type="molecule type" value="Genomic_DNA"/>
</dbReference>
<dbReference type="OrthoDB" id="1112588at2759"/>
<evidence type="ECO:0000313" key="1">
    <source>
        <dbReference type="EMBL" id="KAG7587884.1"/>
    </source>
</evidence>
<gene>
    <name evidence="1" type="ORF">ISN44_As07g002510</name>
</gene>
<name>A0A8T2BSE6_ARASU</name>
<sequence>MNNLQFLVFLGCTISEIKIYMTCIQSNTSYLLRNPINPCFLSLYDVYVVQGSKCLRELTWLIFAPNLTSIDIQCSDQPEDIRSKDKASVSEEPGIVPFRKLKFLRLSSVPELMNIYWTPLPFPCLKTIVAIGCPKLKRLPLDSTSGWEGEKGLVIRYREKEWIEGVEWEDEATKSRFLRSCVKV</sequence>
<proteinExistence type="predicted"/>
<dbReference type="Proteomes" id="UP000694251">
    <property type="component" value="Chromosome 7"/>
</dbReference>
<evidence type="ECO:0000313" key="2">
    <source>
        <dbReference type="Proteomes" id="UP000694251"/>
    </source>
</evidence>
<dbReference type="AlphaFoldDB" id="A0A8T2BSE6"/>
<protein>
    <recommendedName>
        <fullName evidence="3">Disease resistance protein</fullName>
    </recommendedName>
</protein>
<evidence type="ECO:0008006" key="3">
    <source>
        <dbReference type="Google" id="ProtNLM"/>
    </source>
</evidence>
<comment type="caution">
    <text evidence="1">The sequence shown here is derived from an EMBL/GenBank/DDBJ whole genome shotgun (WGS) entry which is preliminary data.</text>
</comment>
<organism evidence="1 2">
    <name type="scientific">Arabidopsis suecica</name>
    <name type="common">Swedish thale-cress</name>
    <name type="synonym">Cardaminopsis suecica</name>
    <dbReference type="NCBI Taxonomy" id="45249"/>
    <lineage>
        <taxon>Eukaryota</taxon>
        <taxon>Viridiplantae</taxon>
        <taxon>Streptophyta</taxon>
        <taxon>Embryophyta</taxon>
        <taxon>Tracheophyta</taxon>
        <taxon>Spermatophyta</taxon>
        <taxon>Magnoliopsida</taxon>
        <taxon>eudicotyledons</taxon>
        <taxon>Gunneridae</taxon>
        <taxon>Pentapetalae</taxon>
        <taxon>rosids</taxon>
        <taxon>malvids</taxon>
        <taxon>Brassicales</taxon>
        <taxon>Brassicaceae</taxon>
        <taxon>Camelineae</taxon>
        <taxon>Arabidopsis</taxon>
    </lineage>
</organism>
<keyword evidence="2" id="KW-1185">Reference proteome</keyword>
<reference evidence="1 2" key="1">
    <citation type="submission" date="2020-12" db="EMBL/GenBank/DDBJ databases">
        <title>Concerted genomic and epigenomic changes stabilize Arabidopsis allopolyploids.</title>
        <authorList>
            <person name="Chen Z."/>
        </authorList>
    </citation>
    <scope>NUCLEOTIDE SEQUENCE [LARGE SCALE GENOMIC DNA]</scope>
    <source>
        <strain evidence="1">As9502</strain>
        <tissue evidence="1">Leaf</tissue>
    </source>
</reference>